<keyword evidence="4" id="KW-0067">ATP-binding</keyword>
<evidence type="ECO:0000313" key="8">
    <source>
        <dbReference type="EMBL" id="SDW39312.1"/>
    </source>
</evidence>
<dbReference type="AlphaFoldDB" id="A0A1H2T611"/>
<dbReference type="GO" id="GO:0005524">
    <property type="term" value="F:ATP binding"/>
    <property type="evidence" value="ECO:0007669"/>
    <property type="project" value="UniProtKB-KW"/>
</dbReference>
<protein>
    <submittedName>
        <fullName evidence="7">ATP-dependent helicase YqhH</fullName>
    </submittedName>
    <submittedName>
        <fullName evidence="8">Helicase conserved C-terminal domain-containing protein</fullName>
    </submittedName>
</protein>
<dbReference type="GO" id="GO:0004386">
    <property type="term" value="F:helicase activity"/>
    <property type="evidence" value="ECO:0007669"/>
    <property type="project" value="UniProtKB-KW"/>
</dbReference>
<dbReference type="CDD" id="cd18011">
    <property type="entry name" value="DEXDc_RapA"/>
    <property type="match status" value="1"/>
</dbReference>
<evidence type="ECO:0000256" key="1">
    <source>
        <dbReference type="ARBA" id="ARBA00022741"/>
    </source>
</evidence>
<reference evidence="8" key="2">
    <citation type="submission" date="2016-10" db="EMBL/GenBank/DDBJ databases">
        <authorList>
            <person name="de Groot N.N."/>
        </authorList>
    </citation>
    <scope>NUCLEOTIDE SEQUENCE [LARGE SCALE GENOMIC DNA]</scope>
    <source>
        <strain evidence="8">DSM 12489</strain>
    </source>
</reference>
<dbReference type="STRING" id="89784.SAMN04489725_10592"/>
<dbReference type="InterPro" id="IPR057342">
    <property type="entry name" value="DEXDc_RapA"/>
</dbReference>
<feature type="domain" description="Helicase C-terminal" evidence="6">
    <location>
        <begin position="383"/>
        <end position="531"/>
    </location>
</feature>
<dbReference type="InterPro" id="IPR000330">
    <property type="entry name" value="SNF2_N"/>
</dbReference>
<feature type="domain" description="Helicase ATP-binding" evidence="5">
    <location>
        <begin position="91"/>
        <end position="245"/>
    </location>
</feature>
<keyword evidence="2" id="KW-0378">Hydrolase</keyword>
<dbReference type="Proteomes" id="UP000182589">
    <property type="component" value="Unassembled WGS sequence"/>
</dbReference>
<dbReference type="SMART" id="SM00487">
    <property type="entry name" value="DEXDc"/>
    <property type="match status" value="1"/>
</dbReference>
<evidence type="ECO:0000256" key="4">
    <source>
        <dbReference type="ARBA" id="ARBA00022840"/>
    </source>
</evidence>
<dbReference type="InterPro" id="IPR027417">
    <property type="entry name" value="P-loop_NTPase"/>
</dbReference>
<keyword evidence="9" id="KW-1185">Reference proteome</keyword>
<dbReference type="CDD" id="cd18793">
    <property type="entry name" value="SF2_C_SNF"/>
    <property type="match status" value="1"/>
</dbReference>
<evidence type="ECO:0000259" key="6">
    <source>
        <dbReference type="PROSITE" id="PS51194"/>
    </source>
</evidence>
<accession>A0A1H2T611</accession>
<dbReference type="SUPFAM" id="SSF52540">
    <property type="entry name" value="P-loop containing nucleoside triphosphate hydrolases"/>
    <property type="match status" value="2"/>
</dbReference>
<dbReference type="PROSITE" id="PS51192">
    <property type="entry name" value="HELICASE_ATP_BIND_1"/>
    <property type="match status" value="1"/>
</dbReference>
<dbReference type="Gene3D" id="3.40.50.300">
    <property type="entry name" value="P-loop containing nucleotide triphosphate hydrolases"/>
    <property type="match status" value="1"/>
</dbReference>
<dbReference type="InterPro" id="IPR001650">
    <property type="entry name" value="Helicase_C-like"/>
</dbReference>
<dbReference type="Pfam" id="PF00176">
    <property type="entry name" value="SNF2-rel_dom"/>
    <property type="match status" value="1"/>
</dbReference>
<keyword evidence="1" id="KW-0547">Nucleotide-binding</keyword>
<dbReference type="PROSITE" id="PS51194">
    <property type="entry name" value="HELICASE_CTER"/>
    <property type="match status" value="1"/>
</dbReference>
<dbReference type="Proteomes" id="UP001157137">
    <property type="component" value="Unassembled WGS sequence"/>
</dbReference>
<dbReference type="InterPro" id="IPR014001">
    <property type="entry name" value="Helicase_ATP-bd"/>
</dbReference>
<name>A0A1H2T611_9BACL</name>
<dbReference type="InterPro" id="IPR038718">
    <property type="entry name" value="SNF2-like_sf"/>
</dbReference>
<dbReference type="InterPro" id="IPR049730">
    <property type="entry name" value="SNF2/RAD54-like_C"/>
</dbReference>
<dbReference type="PANTHER" id="PTHR10799">
    <property type="entry name" value="SNF2/RAD54 HELICASE FAMILY"/>
    <property type="match status" value="1"/>
</dbReference>
<evidence type="ECO:0000256" key="3">
    <source>
        <dbReference type="ARBA" id="ARBA00022806"/>
    </source>
</evidence>
<dbReference type="SMART" id="SM00490">
    <property type="entry name" value="HELICc"/>
    <property type="match status" value="1"/>
</dbReference>
<evidence type="ECO:0000256" key="2">
    <source>
        <dbReference type="ARBA" id="ARBA00022801"/>
    </source>
</evidence>
<dbReference type="Pfam" id="PF00271">
    <property type="entry name" value="Helicase_C"/>
    <property type="match status" value="1"/>
</dbReference>
<gene>
    <name evidence="7" type="primary">yqhH</name>
    <name evidence="7" type="ORF">Heshes_14590</name>
    <name evidence="8" type="ORF">SAMN04489725_10592</name>
</gene>
<reference evidence="9" key="1">
    <citation type="submission" date="2016-10" db="EMBL/GenBank/DDBJ databases">
        <authorList>
            <person name="Varghese N."/>
        </authorList>
    </citation>
    <scope>NUCLEOTIDE SEQUENCE [LARGE SCALE GENOMIC DNA]</scope>
    <source>
        <strain evidence="9">DSM 12489</strain>
    </source>
</reference>
<keyword evidence="3 8" id="KW-0347">Helicase</keyword>
<evidence type="ECO:0000313" key="9">
    <source>
        <dbReference type="Proteomes" id="UP000182589"/>
    </source>
</evidence>
<dbReference type="EMBL" id="BSRA01000007">
    <property type="protein sequence ID" value="GLV13775.1"/>
    <property type="molecule type" value="Genomic_DNA"/>
</dbReference>
<reference evidence="7" key="3">
    <citation type="submission" date="2023-02" db="EMBL/GenBank/DDBJ databases">
        <title>Proposal of a novel subspecies: Alicyclobacillus hesperidum subspecies aegle.</title>
        <authorList>
            <person name="Goto K."/>
            <person name="Fujii T."/>
            <person name="Yasui K."/>
            <person name="Mochida K."/>
            <person name="Kato-Tanaka Y."/>
            <person name="Morohoshi S."/>
            <person name="An S.Y."/>
            <person name="Kasai H."/>
            <person name="Yokota A."/>
        </authorList>
    </citation>
    <scope>NUCLEOTIDE SEQUENCE</scope>
    <source>
        <strain evidence="7">DSM 12766</strain>
    </source>
</reference>
<dbReference type="Gene3D" id="3.40.50.10810">
    <property type="entry name" value="Tandem AAA-ATPase domain"/>
    <property type="match status" value="1"/>
</dbReference>
<organism evidence="8 9">
    <name type="scientific">Alicyclobacillus hesperidum</name>
    <dbReference type="NCBI Taxonomy" id="89784"/>
    <lineage>
        <taxon>Bacteria</taxon>
        <taxon>Bacillati</taxon>
        <taxon>Bacillota</taxon>
        <taxon>Bacilli</taxon>
        <taxon>Bacillales</taxon>
        <taxon>Alicyclobacillaceae</taxon>
        <taxon>Alicyclobacillus</taxon>
    </lineage>
</organism>
<evidence type="ECO:0000313" key="7">
    <source>
        <dbReference type="EMBL" id="GLV13775.1"/>
    </source>
</evidence>
<proteinExistence type="predicted"/>
<sequence>MPTMLQADWRNSFARPNSTSVPIQWTGLSLAQELNAMLHLGQSYDHRHWELFQLAAIATQANMAPTFEDLLALEHVRGFAPLPHQIETAKRVVRELRGRAILADEVGLGKTIEAGLILKEYLLRGLVKKALILVPASLVLQWTKELNDKFRINAIPQRNEWTWEQEDIVVGSLDTAKRPPHRDIVLRQSWDIVIIDEAHKLKNQKTKNWQMANQIPNKYLLLLTATPMQNQLKELHTLVTLLKPGHLGSANQFSVQYVADKRTAKDPDKLRETIADIMIRNRRQDGGTRLPKRHVQVVDLDLSAEERSFYEEVQQFLRDEYQARLSMHASMLPLLTLQREICSSSYAALISLEKMLKKTSHPIRQERLQKLIEMGTAIPEYTKIRKVLELVDEFDDKCIIFTEYRATQDFIMYMLKKRGISAVPFRGGFKRGKKDWMTELFSRKVRVLVATESGGEGINLQFCHYMINYDLPWNPMRLEQRIGRIHRLGQSEECHVFNLATRDTIEQHIVQILYEKVRMFESVIGTLDDIVSDTRLDAWEKRVFEATMTSSSHEELATKLRALDPRDMSVRKGR</sequence>
<dbReference type="GO" id="GO:0016787">
    <property type="term" value="F:hydrolase activity"/>
    <property type="evidence" value="ECO:0007669"/>
    <property type="project" value="UniProtKB-KW"/>
</dbReference>
<evidence type="ECO:0000259" key="5">
    <source>
        <dbReference type="PROSITE" id="PS51192"/>
    </source>
</evidence>
<dbReference type="EMBL" id="FNOJ01000005">
    <property type="protein sequence ID" value="SDW39312.1"/>
    <property type="molecule type" value="Genomic_DNA"/>
</dbReference>